<feature type="compositionally biased region" description="Polar residues" evidence="1">
    <location>
        <begin position="203"/>
        <end position="230"/>
    </location>
</feature>
<feature type="region of interest" description="Disordered" evidence="1">
    <location>
        <begin position="196"/>
        <end position="245"/>
    </location>
</feature>
<protein>
    <submittedName>
        <fullName evidence="2">Uncharacterized protein</fullName>
    </submittedName>
</protein>
<feature type="compositionally biased region" description="Low complexity" evidence="1">
    <location>
        <begin position="582"/>
        <end position="596"/>
    </location>
</feature>
<feature type="compositionally biased region" description="Basic and acidic residues" evidence="1">
    <location>
        <begin position="1"/>
        <end position="21"/>
    </location>
</feature>
<sequence length="848" mass="87231">MGARELDPDEERVYEQRRRDFGIYGNPDGPTFDTLVEDNRAAGLTGDAVYEAIIESSQRTNAAVNQQAGLSADGSRAAENAPLGKDARSTERGTPASRKHPGFGPGTPHRDQLKKPGRLGNLAGKLKAAPGSAATRFKGMAGRAGGAAGLVGGVAGAVGMAPALAAAVGDPAAFAEDMLQQGPDMAQTLLGGAALGVSGQGAQGNPQPSETSPQQRAGAKPSQTAGAANTSADAMKKTADAAKASTEAMKKSAEAVKGSSEGVKKLSAEVANSAKVQKSAAKATTDMAGSQKNLNSAMRSNPLGMVVTAITAAIGVITLLVQNWDKVKTAFDWVYKNVLVPVGKWFSDTWSGTVVPMFKASVETVGGFFGSMGDTINGVWNGIVGTIKTVIGTIGNILKKVPDIGPGSLLRSFGETLVNFASPEKKADGGLLSGPGGPREDRIPVLASNGEYIVNAAATERNLPLLESINAGNVPRFADGGVVHSSWSDLLGAQAQDAANRFFFGPGGKPDTDEGKKADPVQAAWSNAFSGFAGAAGNFVSGMVGDALGVFGADRVPYLFQAVAGAHNAIEKKRADDAQTALESTESLEPSSNSPSDDSEQQPGGLSAKALSLIEFAKDVEGKPYKWGGVNWGDCSGAVAALANFVAGMPPFGSRFSTADEAAELMKRGARWGSGPAGSLDIGWYHRGGTDGHTAATLPNGVNFEMGGARGNGQYGGMAAGASHPMFNHRMHFPPATFLARGGGVRGPGSSIGDLIPAWLSDGEFVVNAKAADANRALLQAINDGENGLAGLTQSLPIPLRALPGTGWENKVDQSTTIHMSTPDLDTAFQKAKTWEAQRALTYVGRWG</sequence>
<evidence type="ECO:0000256" key="1">
    <source>
        <dbReference type="SAM" id="MobiDB-lite"/>
    </source>
</evidence>
<feature type="compositionally biased region" description="Polar residues" evidence="1">
    <location>
        <begin position="58"/>
        <end position="69"/>
    </location>
</feature>
<keyword evidence="3" id="KW-1185">Reference proteome</keyword>
<dbReference type="Proteomes" id="UP001139157">
    <property type="component" value="Unassembled WGS sequence"/>
</dbReference>
<dbReference type="Gene3D" id="3.90.1720.10">
    <property type="entry name" value="endopeptidase domain like (from Nostoc punctiforme)"/>
    <property type="match status" value="1"/>
</dbReference>
<dbReference type="EMBL" id="JAMRXG010000005">
    <property type="protein sequence ID" value="MCM6774657.1"/>
    <property type="molecule type" value="Genomic_DNA"/>
</dbReference>
<evidence type="ECO:0000313" key="2">
    <source>
        <dbReference type="EMBL" id="MCM6774657.1"/>
    </source>
</evidence>
<feature type="region of interest" description="Disordered" evidence="1">
    <location>
        <begin position="574"/>
        <end position="605"/>
    </location>
</feature>
<organism evidence="2 3">
    <name type="scientific">Nocardia pulmonis</name>
    <dbReference type="NCBI Taxonomy" id="2951408"/>
    <lineage>
        <taxon>Bacteria</taxon>
        <taxon>Bacillati</taxon>
        <taxon>Actinomycetota</taxon>
        <taxon>Actinomycetes</taxon>
        <taxon>Mycobacteriales</taxon>
        <taxon>Nocardiaceae</taxon>
        <taxon>Nocardia</taxon>
    </lineage>
</organism>
<evidence type="ECO:0000313" key="3">
    <source>
        <dbReference type="Proteomes" id="UP001139157"/>
    </source>
</evidence>
<dbReference type="RefSeq" id="WP_251912462.1">
    <property type="nucleotide sequence ID" value="NZ_JAMRXG010000005.1"/>
</dbReference>
<dbReference type="AlphaFoldDB" id="A0A9X2E5F4"/>
<comment type="caution">
    <text evidence="2">The sequence shown here is derived from an EMBL/GenBank/DDBJ whole genome shotgun (WGS) entry which is preliminary data.</text>
</comment>
<feature type="region of interest" description="Disordered" evidence="1">
    <location>
        <begin position="58"/>
        <end position="130"/>
    </location>
</feature>
<gene>
    <name evidence="2" type="ORF">NDR86_14360</name>
</gene>
<name>A0A9X2E5F4_9NOCA</name>
<feature type="region of interest" description="Disordered" evidence="1">
    <location>
        <begin position="1"/>
        <end position="32"/>
    </location>
</feature>
<reference evidence="2" key="1">
    <citation type="submission" date="2022-06" db="EMBL/GenBank/DDBJ databases">
        <title>Novel species in genus nocardia.</title>
        <authorList>
            <person name="Li F."/>
        </authorList>
    </citation>
    <scope>NUCLEOTIDE SEQUENCE</scope>
    <source>
        <strain evidence="2">CDC141</strain>
    </source>
</reference>
<proteinExistence type="predicted"/>
<accession>A0A9X2E5F4</accession>